<keyword evidence="2" id="KW-0540">Nuclease</keyword>
<dbReference type="Pfam" id="PF01934">
    <property type="entry name" value="HepT-like"/>
    <property type="match status" value="1"/>
</dbReference>
<dbReference type="GO" id="GO:0004540">
    <property type="term" value="F:RNA nuclease activity"/>
    <property type="evidence" value="ECO:0007669"/>
    <property type="project" value="InterPro"/>
</dbReference>
<sequence>MFITDQHRTQIRSYLDVMEKQADVLRTLKEHASEEFAAQPVLQAAAERALHIALECLTDIGNIIIDALIMRDPASYEDIFLILTEEGVFEQMFGDHFLEAVRFRKTLVHDYRDLTADSVYRVVQAHADDFEFIKASIAKYVQLS</sequence>
<keyword evidence="6" id="KW-1185">Reference proteome</keyword>
<dbReference type="GO" id="GO:0016787">
    <property type="term" value="F:hydrolase activity"/>
    <property type="evidence" value="ECO:0007669"/>
    <property type="project" value="UniProtKB-KW"/>
</dbReference>
<evidence type="ECO:0000256" key="1">
    <source>
        <dbReference type="ARBA" id="ARBA00022649"/>
    </source>
</evidence>
<proteinExistence type="inferred from homology"/>
<dbReference type="PANTHER" id="PTHR33397:SF5">
    <property type="entry name" value="RNASE YUTE-RELATED"/>
    <property type="match status" value="1"/>
</dbReference>
<dbReference type="NCBIfam" id="NF047751">
    <property type="entry name" value="HepT_toxin"/>
    <property type="match status" value="1"/>
</dbReference>
<comment type="similarity">
    <text evidence="4">Belongs to the HepT RNase toxin family.</text>
</comment>
<evidence type="ECO:0000256" key="3">
    <source>
        <dbReference type="ARBA" id="ARBA00022801"/>
    </source>
</evidence>
<dbReference type="RefSeq" id="WP_087457318.1">
    <property type="nucleotide sequence ID" value="NZ_CP021434.1"/>
</dbReference>
<organism evidence="5 6">
    <name type="scientific">Tumebacillus avium</name>
    <dbReference type="NCBI Taxonomy" id="1903704"/>
    <lineage>
        <taxon>Bacteria</taxon>
        <taxon>Bacillati</taxon>
        <taxon>Bacillota</taxon>
        <taxon>Bacilli</taxon>
        <taxon>Bacillales</taxon>
        <taxon>Alicyclobacillaceae</taxon>
        <taxon>Tumebacillus</taxon>
    </lineage>
</organism>
<keyword evidence="1" id="KW-1277">Toxin-antitoxin system</keyword>
<evidence type="ECO:0000313" key="5">
    <source>
        <dbReference type="EMBL" id="ARU61949.1"/>
    </source>
</evidence>
<evidence type="ECO:0000256" key="4">
    <source>
        <dbReference type="ARBA" id="ARBA00024207"/>
    </source>
</evidence>
<dbReference type="OrthoDB" id="2375467at2"/>
<keyword evidence="3" id="KW-0378">Hydrolase</keyword>
<dbReference type="InterPro" id="IPR037038">
    <property type="entry name" value="HepT-like_sf"/>
</dbReference>
<dbReference type="AlphaFoldDB" id="A0A1Y0IPJ3"/>
<dbReference type="KEGG" id="tum:CBW65_13605"/>
<dbReference type="InterPro" id="IPR052379">
    <property type="entry name" value="Type_VII_TA_RNase"/>
</dbReference>
<accession>A0A1Y0IPJ3</accession>
<name>A0A1Y0IPJ3_9BACL</name>
<protein>
    <recommendedName>
        <fullName evidence="7">DUF86 domain-containing protein</fullName>
    </recommendedName>
</protein>
<dbReference type="PANTHER" id="PTHR33397">
    <property type="entry name" value="UPF0331 PROTEIN YUTE"/>
    <property type="match status" value="1"/>
</dbReference>
<gene>
    <name evidence="5" type="ORF">CBW65_13605</name>
</gene>
<evidence type="ECO:0000256" key="2">
    <source>
        <dbReference type="ARBA" id="ARBA00022722"/>
    </source>
</evidence>
<dbReference type="Gene3D" id="1.20.120.580">
    <property type="entry name" value="bsu32300-like"/>
    <property type="match status" value="1"/>
</dbReference>
<evidence type="ECO:0008006" key="7">
    <source>
        <dbReference type="Google" id="ProtNLM"/>
    </source>
</evidence>
<dbReference type="Proteomes" id="UP000195437">
    <property type="component" value="Chromosome"/>
</dbReference>
<dbReference type="GO" id="GO:0110001">
    <property type="term" value="C:toxin-antitoxin complex"/>
    <property type="evidence" value="ECO:0007669"/>
    <property type="project" value="InterPro"/>
</dbReference>
<dbReference type="EMBL" id="CP021434">
    <property type="protein sequence ID" value="ARU61949.1"/>
    <property type="molecule type" value="Genomic_DNA"/>
</dbReference>
<reference evidence="6" key="1">
    <citation type="submission" date="2017-05" db="EMBL/GenBank/DDBJ databases">
        <authorList>
            <person name="Sung H."/>
        </authorList>
    </citation>
    <scope>NUCLEOTIDE SEQUENCE [LARGE SCALE GENOMIC DNA]</scope>
    <source>
        <strain evidence="6">AR23208</strain>
    </source>
</reference>
<dbReference type="InterPro" id="IPR008201">
    <property type="entry name" value="HepT-like"/>
</dbReference>
<evidence type="ECO:0000313" key="6">
    <source>
        <dbReference type="Proteomes" id="UP000195437"/>
    </source>
</evidence>